<feature type="domain" description="Bacteriophage/plasmid primase P4 C-terminal" evidence="2">
    <location>
        <begin position="34"/>
        <end position="202"/>
    </location>
</feature>
<dbReference type="GO" id="GO:0016787">
    <property type="term" value="F:hydrolase activity"/>
    <property type="evidence" value="ECO:0007669"/>
    <property type="project" value="UniProtKB-KW"/>
</dbReference>
<dbReference type="PANTHER" id="PTHR35372:SF2">
    <property type="entry name" value="SF3 HELICASE DOMAIN-CONTAINING PROTEIN"/>
    <property type="match status" value="1"/>
</dbReference>
<evidence type="ECO:0000313" key="3">
    <source>
        <dbReference type="EMBL" id="EQD42080.1"/>
    </source>
</evidence>
<dbReference type="AlphaFoldDB" id="T1AJD9"/>
<keyword evidence="1" id="KW-0378">Hydrolase</keyword>
<evidence type="ECO:0000256" key="1">
    <source>
        <dbReference type="ARBA" id="ARBA00022801"/>
    </source>
</evidence>
<dbReference type="InterPro" id="IPR051620">
    <property type="entry name" value="ORF904-like_C"/>
</dbReference>
<evidence type="ECO:0000259" key="2">
    <source>
        <dbReference type="SMART" id="SM00885"/>
    </source>
</evidence>
<protein>
    <submittedName>
        <fullName evidence="3">Phage/plasmid primase, P4 family</fullName>
    </submittedName>
</protein>
<proteinExistence type="predicted"/>
<dbReference type="SMART" id="SM00885">
    <property type="entry name" value="D5_N"/>
    <property type="match status" value="1"/>
</dbReference>
<organism evidence="3">
    <name type="scientific">mine drainage metagenome</name>
    <dbReference type="NCBI Taxonomy" id="410659"/>
    <lineage>
        <taxon>unclassified sequences</taxon>
        <taxon>metagenomes</taxon>
        <taxon>ecological metagenomes</taxon>
    </lineage>
</organism>
<sequence>MSAKKSVVARLVTEHVSERDAAARVDLTADAGAAQAFARLHNGYLLFDWALGAWLEFDGVRWARDELGRVNQRGLEVSRELLTDAAQAMLKAARTRDPDLQKMQRADADKAAKAALDLHKKPRLDAMISLAASDPRCAATRAQFDVSDMLLGVANGVVELSELPVAHREGAPSDMVTRQAGCGYDSLALCPTWDAFLLRVQPDAAARQWLRRLVGYWLTGRTTEQSFVVLHGLGANGKSVFAETIKRLLGSYAVSSDFSTFTAKDKGNDSIRNDLARLDKVRLVVAS</sequence>
<dbReference type="InterPro" id="IPR014818">
    <property type="entry name" value="Phage/plasmid_primase_P4_C"/>
</dbReference>
<dbReference type="Pfam" id="PF08706">
    <property type="entry name" value="D5_N"/>
    <property type="match status" value="1"/>
</dbReference>
<reference evidence="3" key="1">
    <citation type="submission" date="2013-08" db="EMBL/GenBank/DDBJ databases">
        <authorList>
            <person name="Mendez C."/>
            <person name="Richter M."/>
            <person name="Ferrer M."/>
            <person name="Sanchez J."/>
        </authorList>
    </citation>
    <scope>NUCLEOTIDE SEQUENCE</scope>
</reference>
<name>T1AJD9_9ZZZZ</name>
<gene>
    <name evidence="3" type="ORF">B1B_14218</name>
</gene>
<comment type="caution">
    <text evidence="3">The sequence shown here is derived from an EMBL/GenBank/DDBJ whole genome shotgun (WGS) entry which is preliminary data.</text>
</comment>
<feature type="non-terminal residue" evidence="3">
    <location>
        <position position="287"/>
    </location>
</feature>
<reference evidence="3" key="2">
    <citation type="journal article" date="2014" name="ISME J.">
        <title>Microbial stratification in low pH oxic and suboxic macroscopic growths along an acid mine drainage.</title>
        <authorList>
            <person name="Mendez-Garcia C."/>
            <person name="Mesa V."/>
            <person name="Sprenger R.R."/>
            <person name="Richter M."/>
            <person name="Diez M.S."/>
            <person name="Solano J."/>
            <person name="Bargiela R."/>
            <person name="Golyshina O.V."/>
            <person name="Manteca A."/>
            <person name="Ramos J.L."/>
            <person name="Gallego J.R."/>
            <person name="Llorente I."/>
            <person name="Martins Dos Santos V.A."/>
            <person name="Jensen O.N."/>
            <person name="Pelaez A.I."/>
            <person name="Sanchez J."/>
            <person name="Ferrer M."/>
        </authorList>
    </citation>
    <scope>NUCLEOTIDE SEQUENCE</scope>
</reference>
<dbReference type="EMBL" id="AUZY01009401">
    <property type="protein sequence ID" value="EQD42080.1"/>
    <property type="molecule type" value="Genomic_DNA"/>
</dbReference>
<accession>T1AJD9</accession>
<dbReference type="PANTHER" id="PTHR35372">
    <property type="entry name" value="ATP BINDING PROTEIN-RELATED"/>
    <property type="match status" value="1"/>
</dbReference>